<evidence type="ECO:0000256" key="6">
    <source>
        <dbReference type="ARBA" id="ARBA00023136"/>
    </source>
</evidence>
<dbReference type="RefSeq" id="WP_386740459.1">
    <property type="nucleotide sequence ID" value="NZ_JBHSMG010000002.1"/>
</dbReference>
<evidence type="ECO:0000256" key="4">
    <source>
        <dbReference type="ARBA" id="ARBA00022692"/>
    </source>
</evidence>
<protein>
    <submittedName>
        <fullName evidence="9">Type II secretion system F family protein</fullName>
    </submittedName>
</protein>
<dbReference type="Pfam" id="PF00482">
    <property type="entry name" value="T2SSF"/>
    <property type="match status" value="2"/>
</dbReference>
<keyword evidence="5 7" id="KW-1133">Transmembrane helix</keyword>
<sequence>MLGKLQSMGLSPLSVQEGKAGTGLNMEISLAGFEKGVDLKSLAVMSRQLSTMISSGLALLRALHILAEQTENKKLKTILAQVANDVEVGGSFSDSLAKHPMDFPPIMISMIRAGETGGFLEGALDALAVNFEKDAKLRSTIKSAMTYPVMVLCLSLVAVIVMLTFIVPIFKKMFEGLGSSLPAPTQMLVSISQNMFWVVPTLVVLIIVGLVWWKRNKNTEAVRKVLDPLKLKAPVFGSLVRKIAVARFTRNFANMIGAGVPILQALSVIGATSGNYVIEQATKRVADSVRSGQSLSKPLANEPVFPPMVVQMMAVGEDSGSLEIMLTKIADFYDDEVQAMTEALTSLIEPLLIAFLGVVIGGMVVALYMPIFSIATAVQGAH</sequence>
<evidence type="ECO:0000256" key="5">
    <source>
        <dbReference type="ARBA" id="ARBA00022989"/>
    </source>
</evidence>
<dbReference type="InterPro" id="IPR018076">
    <property type="entry name" value="T2SS_GspF_dom"/>
</dbReference>
<keyword evidence="3" id="KW-1003">Cell membrane</keyword>
<evidence type="ECO:0000259" key="8">
    <source>
        <dbReference type="Pfam" id="PF00482"/>
    </source>
</evidence>
<dbReference type="InterPro" id="IPR003004">
    <property type="entry name" value="GspF/PilC"/>
</dbReference>
<dbReference type="InterPro" id="IPR042094">
    <property type="entry name" value="T2SS_GspF_sf"/>
</dbReference>
<feature type="transmembrane region" description="Helical" evidence="7">
    <location>
        <begin position="195"/>
        <end position="213"/>
    </location>
</feature>
<dbReference type="Proteomes" id="UP001596039">
    <property type="component" value="Unassembled WGS sequence"/>
</dbReference>
<dbReference type="PANTHER" id="PTHR30012:SF0">
    <property type="entry name" value="TYPE II SECRETION SYSTEM PROTEIN F-RELATED"/>
    <property type="match status" value="1"/>
</dbReference>
<evidence type="ECO:0000313" key="10">
    <source>
        <dbReference type="Proteomes" id="UP001596039"/>
    </source>
</evidence>
<dbReference type="EMBL" id="JBHSMG010000002">
    <property type="protein sequence ID" value="MFC5502762.1"/>
    <property type="molecule type" value="Genomic_DNA"/>
</dbReference>
<evidence type="ECO:0000313" key="9">
    <source>
        <dbReference type="EMBL" id="MFC5502762.1"/>
    </source>
</evidence>
<comment type="subcellular location">
    <subcellularLocation>
        <location evidence="1">Cell membrane</location>
        <topology evidence="1">Multi-pass membrane protein</topology>
    </subcellularLocation>
</comment>
<evidence type="ECO:0000256" key="2">
    <source>
        <dbReference type="ARBA" id="ARBA00005745"/>
    </source>
</evidence>
<accession>A0ABW0NU00</accession>
<proteinExistence type="inferred from homology"/>
<reference evidence="10" key="1">
    <citation type="journal article" date="2019" name="Int. J. Syst. Evol. Microbiol.">
        <title>The Global Catalogue of Microorganisms (GCM) 10K type strain sequencing project: providing services to taxonomists for standard genome sequencing and annotation.</title>
        <authorList>
            <consortium name="The Broad Institute Genomics Platform"/>
            <consortium name="The Broad Institute Genome Sequencing Center for Infectious Disease"/>
            <person name="Wu L."/>
            <person name="Ma J."/>
        </authorList>
    </citation>
    <scope>NUCLEOTIDE SEQUENCE [LARGE SCALE GENOMIC DNA]</scope>
    <source>
        <strain evidence="10">CGMCC 4.6997</strain>
    </source>
</reference>
<evidence type="ECO:0000256" key="3">
    <source>
        <dbReference type="ARBA" id="ARBA00022475"/>
    </source>
</evidence>
<dbReference type="PANTHER" id="PTHR30012">
    <property type="entry name" value="GENERAL SECRETION PATHWAY PROTEIN"/>
    <property type="match status" value="1"/>
</dbReference>
<feature type="domain" description="Type II secretion system protein GspF" evidence="8">
    <location>
        <begin position="46"/>
        <end position="168"/>
    </location>
</feature>
<evidence type="ECO:0000256" key="7">
    <source>
        <dbReference type="SAM" id="Phobius"/>
    </source>
</evidence>
<evidence type="ECO:0000256" key="1">
    <source>
        <dbReference type="ARBA" id="ARBA00004651"/>
    </source>
</evidence>
<name>A0ABW0NU00_9MICO</name>
<comment type="caution">
    <text evidence="9">The sequence shown here is derived from an EMBL/GenBank/DDBJ whole genome shotgun (WGS) entry which is preliminary data.</text>
</comment>
<feature type="transmembrane region" description="Helical" evidence="7">
    <location>
        <begin position="351"/>
        <end position="375"/>
    </location>
</feature>
<keyword evidence="6 7" id="KW-0472">Membrane</keyword>
<feature type="transmembrane region" description="Helical" evidence="7">
    <location>
        <begin position="146"/>
        <end position="170"/>
    </location>
</feature>
<dbReference type="PRINTS" id="PR00812">
    <property type="entry name" value="BCTERIALGSPF"/>
</dbReference>
<comment type="similarity">
    <text evidence="2">Belongs to the GSP F family.</text>
</comment>
<feature type="domain" description="Type II secretion system protein GspF" evidence="8">
    <location>
        <begin position="248"/>
        <end position="370"/>
    </location>
</feature>
<keyword evidence="10" id="KW-1185">Reference proteome</keyword>
<organism evidence="9 10">
    <name type="scientific">Lysinimonas soli</name>
    <dbReference type="NCBI Taxonomy" id="1074233"/>
    <lineage>
        <taxon>Bacteria</taxon>
        <taxon>Bacillati</taxon>
        <taxon>Actinomycetota</taxon>
        <taxon>Actinomycetes</taxon>
        <taxon>Micrococcales</taxon>
        <taxon>Microbacteriaceae</taxon>
        <taxon>Lysinimonas</taxon>
    </lineage>
</organism>
<dbReference type="Gene3D" id="1.20.81.30">
    <property type="entry name" value="Type II secretion system (T2SS), domain F"/>
    <property type="match status" value="2"/>
</dbReference>
<gene>
    <name evidence="9" type="ORF">ACFPJ4_10980</name>
</gene>
<keyword evidence="4 7" id="KW-0812">Transmembrane</keyword>